<evidence type="ECO:0000259" key="2">
    <source>
        <dbReference type="Pfam" id="PF01610"/>
    </source>
</evidence>
<proteinExistence type="predicted"/>
<gene>
    <name evidence="3" type="ORF">ACFFN1_03595</name>
</gene>
<evidence type="ECO:0000256" key="1">
    <source>
        <dbReference type="SAM" id="MobiDB-lite"/>
    </source>
</evidence>
<sequence length="203" mass="22742">MLHDPIPATSLIDDLHSRRSRSSRNPTHERIHTPILVTHHDRARLADQHKQTKSSENPANLCKSGDLLTAKQQERIVDLFADANFTAVEVTWAVYQDIVRAYRTNDGNEGKKLLQTVIDDLTTNLPTGLAELKRLGQTLKRRAADILAFFTRPGTSNGPTEAINGRLEHLRGSALGFRNLTHYIARSLLESGGFRPVLHSQLR</sequence>
<dbReference type="Pfam" id="PF01610">
    <property type="entry name" value="DDE_Tnp_ISL3"/>
    <property type="match status" value="1"/>
</dbReference>
<keyword evidence="4" id="KW-1185">Reference proteome</keyword>
<dbReference type="EMBL" id="JBHMAU010000028">
    <property type="protein sequence ID" value="MFB9775499.1"/>
    <property type="molecule type" value="Genomic_DNA"/>
</dbReference>
<dbReference type="InterPro" id="IPR002560">
    <property type="entry name" value="Transposase_DDE"/>
</dbReference>
<comment type="caution">
    <text evidence="3">The sequence shown here is derived from an EMBL/GenBank/DDBJ whole genome shotgun (WGS) entry which is preliminary data.</text>
</comment>
<evidence type="ECO:0000313" key="4">
    <source>
        <dbReference type="Proteomes" id="UP001589707"/>
    </source>
</evidence>
<dbReference type="Proteomes" id="UP001589707">
    <property type="component" value="Unassembled WGS sequence"/>
</dbReference>
<dbReference type="RefSeq" id="WP_376838687.1">
    <property type="nucleotide sequence ID" value="NZ_JBHMAU010000028.1"/>
</dbReference>
<feature type="region of interest" description="Disordered" evidence="1">
    <location>
        <begin position="1"/>
        <end position="32"/>
    </location>
</feature>
<accession>A0ABV5WZ93</accession>
<name>A0ABV5WZ93_9MICO</name>
<evidence type="ECO:0000313" key="3">
    <source>
        <dbReference type="EMBL" id="MFB9775499.1"/>
    </source>
</evidence>
<organism evidence="3 4">
    <name type="scientific">Brevibacterium otitidis</name>
    <dbReference type="NCBI Taxonomy" id="53364"/>
    <lineage>
        <taxon>Bacteria</taxon>
        <taxon>Bacillati</taxon>
        <taxon>Actinomycetota</taxon>
        <taxon>Actinomycetes</taxon>
        <taxon>Micrococcales</taxon>
        <taxon>Brevibacteriaceae</taxon>
        <taxon>Brevibacterium</taxon>
    </lineage>
</organism>
<protein>
    <submittedName>
        <fullName evidence="3">Transposase</fullName>
    </submittedName>
</protein>
<reference evidence="3 4" key="1">
    <citation type="submission" date="2024-09" db="EMBL/GenBank/DDBJ databases">
        <authorList>
            <person name="Sun Q."/>
            <person name="Mori K."/>
        </authorList>
    </citation>
    <scope>NUCLEOTIDE SEQUENCE [LARGE SCALE GENOMIC DNA]</scope>
    <source>
        <strain evidence="3 4">JCM 11683</strain>
    </source>
</reference>
<feature type="domain" description="Transposase IS204/IS1001/IS1096/IS1165 DDE" evidence="2">
    <location>
        <begin position="46"/>
        <end position="186"/>
    </location>
</feature>